<dbReference type="Proteomes" id="UP000293360">
    <property type="component" value="Unassembled WGS sequence"/>
</dbReference>
<dbReference type="PANTHER" id="PTHR38488">
    <property type="entry name" value="OXIDOREDUCTASE 9.5 KDA SUBUNIT, PUTATIVE (AFU_ORTHOLOGUE AFUA_5G08980)-RELATED"/>
    <property type="match status" value="1"/>
</dbReference>
<dbReference type="CDD" id="cd22903">
    <property type="entry name" value="NI9M"/>
    <property type="match status" value="1"/>
</dbReference>
<dbReference type="EMBL" id="QJNU01000103">
    <property type="protein sequence ID" value="RYP07216.1"/>
    <property type="molecule type" value="Genomic_DNA"/>
</dbReference>
<keyword evidence="1" id="KW-1133">Transmembrane helix</keyword>
<protein>
    <recommendedName>
        <fullName evidence="4">NADH-ubiquinone oxidoreductase 9.5 kDa subunit</fullName>
    </recommendedName>
</protein>
<name>A0A4Q4TJK0_9PEZI</name>
<evidence type="ECO:0008006" key="4">
    <source>
        <dbReference type="Google" id="ProtNLM"/>
    </source>
</evidence>
<evidence type="ECO:0000313" key="3">
    <source>
        <dbReference type="Proteomes" id="UP000293360"/>
    </source>
</evidence>
<organism evidence="2 3">
    <name type="scientific">Monosporascus ibericus</name>
    <dbReference type="NCBI Taxonomy" id="155417"/>
    <lineage>
        <taxon>Eukaryota</taxon>
        <taxon>Fungi</taxon>
        <taxon>Dikarya</taxon>
        <taxon>Ascomycota</taxon>
        <taxon>Pezizomycotina</taxon>
        <taxon>Sordariomycetes</taxon>
        <taxon>Xylariomycetidae</taxon>
        <taxon>Xylariales</taxon>
        <taxon>Xylariales incertae sedis</taxon>
        <taxon>Monosporascus</taxon>
    </lineage>
</organism>
<keyword evidence="1" id="KW-0812">Transmembrane</keyword>
<sequence>MINPSPQFWAGPLRYWRWAARERPAYFWSCVIAGCGPLTLFTVPPVLKRLGYERAAPIPMTYPGTDEVLPSKLNKPASCLPVKYPYDI</sequence>
<evidence type="ECO:0000313" key="2">
    <source>
        <dbReference type="EMBL" id="RYP07216.1"/>
    </source>
</evidence>
<comment type="caution">
    <text evidence="2">The sequence shown here is derived from an EMBL/GenBank/DDBJ whole genome shotgun (WGS) entry which is preliminary data.</text>
</comment>
<proteinExistence type="predicted"/>
<gene>
    <name evidence="2" type="ORF">DL764_002662</name>
</gene>
<evidence type="ECO:0000256" key="1">
    <source>
        <dbReference type="SAM" id="Phobius"/>
    </source>
</evidence>
<dbReference type="OrthoDB" id="2093409at2759"/>
<feature type="transmembrane region" description="Helical" evidence="1">
    <location>
        <begin position="25"/>
        <end position="47"/>
    </location>
</feature>
<keyword evidence="3" id="KW-1185">Reference proteome</keyword>
<accession>A0A4Q4TJK0</accession>
<dbReference type="STRING" id="155417.A0A4Q4TJK0"/>
<reference evidence="2 3" key="1">
    <citation type="submission" date="2018-06" db="EMBL/GenBank/DDBJ databases">
        <title>Complete Genomes of Monosporascus.</title>
        <authorList>
            <person name="Robinson A.J."/>
            <person name="Natvig D.O."/>
        </authorList>
    </citation>
    <scope>NUCLEOTIDE SEQUENCE [LARGE SCALE GENOMIC DNA]</scope>
    <source>
        <strain evidence="2 3">CBS 110550</strain>
    </source>
</reference>
<dbReference type="AlphaFoldDB" id="A0A4Q4TJK0"/>
<dbReference type="PANTHER" id="PTHR38488:SF1">
    <property type="entry name" value="OXIDOREDUCTASE 9.5 KDA SUBUNIT, PUTATIVE (AFU_ORTHOLOGUE AFUA_5G08980)-RELATED"/>
    <property type="match status" value="1"/>
</dbReference>
<keyword evidence="1" id="KW-0472">Membrane</keyword>
<dbReference type="InterPro" id="IPR039961">
    <property type="entry name" value="Nuo9.5"/>
</dbReference>